<keyword evidence="9" id="KW-0732">Signal</keyword>
<keyword evidence="7" id="KW-0511">Multifunctional enzyme</keyword>
<proteinExistence type="inferred from homology"/>
<keyword evidence="5" id="KW-0560">Oxidoreductase</keyword>
<dbReference type="PANTHER" id="PTHR43238:SF1">
    <property type="entry name" value="GDP-L-FUCOSE SYNTHASE"/>
    <property type="match status" value="1"/>
</dbReference>
<dbReference type="HAMAP" id="MF_00956">
    <property type="entry name" value="GDP_fucose_synth"/>
    <property type="match status" value="1"/>
</dbReference>
<evidence type="ECO:0000256" key="3">
    <source>
        <dbReference type="ARBA" id="ARBA00012371"/>
    </source>
</evidence>
<evidence type="ECO:0000256" key="4">
    <source>
        <dbReference type="ARBA" id="ARBA00022857"/>
    </source>
</evidence>
<evidence type="ECO:0000259" key="10">
    <source>
        <dbReference type="Pfam" id="PF01370"/>
    </source>
</evidence>
<dbReference type="Gene3D" id="3.40.50.720">
    <property type="entry name" value="NAD(P)-binding Rossmann-like Domain"/>
    <property type="match status" value="1"/>
</dbReference>
<dbReference type="InterPro" id="IPR028614">
    <property type="entry name" value="GDP_fucose/colitose_synth"/>
</dbReference>
<evidence type="ECO:0000313" key="11">
    <source>
        <dbReference type="EMBL" id="KVH94023.1"/>
    </source>
</evidence>
<dbReference type="CDD" id="cd05239">
    <property type="entry name" value="GDP_FS_SDR_e"/>
    <property type="match status" value="1"/>
</dbReference>
<dbReference type="Gene3D" id="3.90.25.10">
    <property type="entry name" value="UDP-galactose 4-epimerase, domain 1"/>
    <property type="match status" value="1"/>
</dbReference>
<sequence length="425" mass="47121">MVVSIHICSSFSSTAAVFFCCIPYSRCQFVELSEGRFKANFSRNFSFACFFPNSQKEKGKKFQNLKILKYKLLLSSLYCNMTATDAVALKLDKSAKIFVAGHRGLVGSAVVRRLRSVGYTNLILRSHSELDLTNQSAVKTFFSIEKPQYVILAAAKVGGIHANSTYPADFITINLQIQTNVIDSAYRYGVKKLVFLGSSCIYPKMAPQPIPESSLLTGSLEPTNEWYAIAKIAGIKMCQAYRIQYKWDAISAMPTNLYGPNDNFHPENSHVLPALMRRFHEAKVSGAKEVVVWGTGSPLREFLHVDDLADSVVFLLEKYSDMGHVNVGSGKEVSIKELAELVKEIVGFEGELVWDTSKPDGTPRKLMDSSMLAKLGWEPKIALREGLAGTYECAFHVSVVNSVVDSIALMTDSSEKARGFTWEIP</sequence>
<comment type="similarity">
    <text evidence="2">Belongs to the NAD(P)-dependent epimerase/dehydratase family. Fucose synthase subfamily.</text>
</comment>
<dbReference type="FunFam" id="3.40.50.720:FF:000101">
    <property type="entry name" value="GDP-L-fucose synthase"/>
    <property type="match status" value="1"/>
</dbReference>
<feature type="chain" id="PRO_5007118946" description="GDP-L-fucose synthase" evidence="9">
    <location>
        <begin position="28"/>
        <end position="425"/>
    </location>
</feature>
<evidence type="ECO:0000256" key="8">
    <source>
        <dbReference type="ARBA" id="ARBA00051935"/>
    </source>
</evidence>
<dbReference type="GO" id="GO:0042351">
    <property type="term" value="P:'de novo' GDP-L-fucose biosynthetic process"/>
    <property type="evidence" value="ECO:0007669"/>
    <property type="project" value="UniProtKB-UniPathway"/>
</dbReference>
<dbReference type="EC" id="1.1.1.271" evidence="3"/>
<dbReference type="PANTHER" id="PTHR43238">
    <property type="entry name" value="GDP-L-FUCOSE SYNTHASE"/>
    <property type="match status" value="1"/>
</dbReference>
<dbReference type="STRING" id="59895.A0A103XNK6"/>
<dbReference type="GO" id="GO:0050577">
    <property type="term" value="F:GDP-L-fucose synthase activity"/>
    <property type="evidence" value="ECO:0007669"/>
    <property type="project" value="UniProtKB-EC"/>
</dbReference>
<organism evidence="11 12">
    <name type="scientific">Cynara cardunculus var. scolymus</name>
    <name type="common">Globe artichoke</name>
    <name type="synonym">Cynara scolymus</name>
    <dbReference type="NCBI Taxonomy" id="59895"/>
    <lineage>
        <taxon>Eukaryota</taxon>
        <taxon>Viridiplantae</taxon>
        <taxon>Streptophyta</taxon>
        <taxon>Embryophyta</taxon>
        <taxon>Tracheophyta</taxon>
        <taxon>Spermatophyta</taxon>
        <taxon>Magnoliopsida</taxon>
        <taxon>eudicotyledons</taxon>
        <taxon>Gunneridae</taxon>
        <taxon>Pentapetalae</taxon>
        <taxon>asterids</taxon>
        <taxon>campanulids</taxon>
        <taxon>Asterales</taxon>
        <taxon>Asteraceae</taxon>
        <taxon>Carduoideae</taxon>
        <taxon>Cardueae</taxon>
        <taxon>Carduinae</taxon>
        <taxon>Cynara</taxon>
    </lineage>
</organism>
<keyword evidence="12" id="KW-1185">Reference proteome</keyword>
<keyword evidence="4" id="KW-0521">NADP</keyword>
<accession>A0A103XNK6</accession>
<dbReference type="InterPro" id="IPR001509">
    <property type="entry name" value="Epimerase_deHydtase"/>
</dbReference>
<dbReference type="InterPro" id="IPR036291">
    <property type="entry name" value="NAD(P)-bd_dom_sf"/>
</dbReference>
<evidence type="ECO:0000313" key="12">
    <source>
        <dbReference type="Proteomes" id="UP000243975"/>
    </source>
</evidence>
<gene>
    <name evidence="11" type="ORF">Ccrd_003895</name>
</gene>
<dbReference type="Proteomes" id="UP000243975">
    <property type="component" value="Unassembled WGS sequence"/>
</dbReference>
<feature type="domain" description="NAD-dependent epimerase/dehydratase" evidence="10">
    <location>
        <begin position="97"/>
        <end position="328"/>
    </location>
</feature>
<feature type="signal peptide" evidence="9">
    <location>
        <begin position="1"/>
        <end position="27"/>
    </location>
</feature>
<comment type="catalytic activity">
    <reaction evidence="8">
        <text>GDP-beta-L-fucose + NADP(+) = GDP-4-dehydro-alpha-D-rhamnose + NADPH + H(+)</text>
        <dbReference type="Rhea" id="RHEA:18885"/>
        <dbReference type="ChEBI" id="CHEBI:15378"/>
        <dbReference type="ChEBI" id="CHEBI:57273"/>
        <dbReference type="ChEBI" id="CHEBI:57783"/>
        <dbReference type="ChEBI" id="CHEBI:57964"/>
        <dbReference type="ChEBI" id="CHEBI:58349"/>
        <dbReference type="EC" id="1.1.1.271"/>
    </reaction>
</comment>
<dbReference type="GO" id="GO:0016853">
    <property type="term" value="F:isomerase activity"/>
    <property type="evidence" value="ECO:0007669"/>
    <property type="project" value="UniProtKB-KW"/>
</dbReference>
<dbReference type="AlphaFoldDB" id="A0A103XNK6"/>
<evidence type="ECO:0000256" key="6">
    <source>
        <dbReference type="ARBA" id="ARBA00023235"/>
    </source>
</evidence>
<evidence type="ECO:0000256" key="1">
    <source>
        <dbReference type="ARBA" id="ARBA00004883"/>
    </source>
</evidence>
<evidence type="ECO:0000256" key="5">
    <source>
        <dbReference type="ARBA" id="ARBA00023002"/>
    </source>
</evidence>
<dbReference type="OMA" id="HPSNYGY"/>
<comment type="caution">
    <text evidence="11">The sequence shown here is derived from an EMBL/GenBank/DDBJ whole genome shotgun (WGS) entry which is preliminary data.</text>
</comment>
<evidence type="ECO:0000256" key="9">
    <source>
        <dbReference type="SAM" id="SignalP"/>
    </source>
</evidence>
<comment type="pathway">
    <text evidence="1">Nucleotide-sugar biosynthesis; GDP-L-fucose biosynthesis via de novo pathway; GDP-L-fucose from GDP-alpha-D-mannose: step 2/2.</text>
</comment>
<protein>
    <recommendedName>
        <fullName evidence="3">GDP-L-fucose synthase</fullName>
        <ecNumber evidence="3">1.1.1.271</ecNumber>
    </recommendedName>
</protein>
<name>A0A103XNK6_CYNCS</name>
<evidence type="ECO:0000256" key="2">
    <source>
        <dbReference type="ARBA" id="ARBA00005959"/>
    </source>
</evidence>
<reference evidence="11 12" key="1">
    <citation type="journal article" date="2016" name="Sci. Rep.">
        <title>The genome sequence of the outbreeding globe artichoke constructed de novo incorporating a phase-aware low-pass sequencing strategy of F1 progeny.</title>
        <authorList>
            <person name="Scaglione D."/>
            <person name="Reyes-Chin-Wo S."/>
            <person name="Acquadro A."/>
            <person name="Froenicke L."/>
            <person name="Portis E."/>
            <person name="Beitel C."/>
            <person name="Tirone M."/>
            <person name="Mauro R."/>
            <person name="Lo Monaco A."/>
            <person name="Mauromicale G."/>
            <person name="Faccioli P."/>
            <person name="Cattivelli L."/>
            <person name="Rieseberg L."/>
            <person name="Michelmore R."/>
            <person name="Lanteri S."/>
        </authorList>
    </citation>
    <scope>NUCLEOTIDE SEQUENCE [LARGE SCALE GENOMIC DNA]</scope>
    <source>
        <strain evidence="11">2C</strain>
    </source>
</reference>
<dbReference type="Gramene" id="KVH94023">
    <property type="protein sequence ID" value="KVH94023"/>
    <property type="gene ID" value="Ccrd_003895"/>
</dbReference>
<dbReference type="UniPathway" id="UPA00128">
    <property type="reaction ID" value="UER00191"/>
</dbReference>
<evidence type="ECO:0000256" key="7">
    <source>
        <dbReference type="ARBA" id="ARBA00023268"/>
    </source>
</evidence>
<keyword evidence="6" id="KW-0413">Isomerase</keyword>
<dbReference type="Pfam" id="PF01370">
    <property type="entry name" value="Epimerase"/>
    <property type="match status" value="1"/>
</dbReference>
<dbReference type="SUPFAM" id="SSF51735">
    <property type="entry name" value="NAD(P)-binding Rossmann-fold domains"/>
    <property type="match status" value="1"/>
</dbReference>
<dbReference type="EMBL" id="LEKV01004577">
    <property type="protein sequence ID" value="KVH94023.1"/>
    <property type="molecule type" value="Genomic_DNA"/>
</dbReference>